<protein>
    <submittedName>
        <fullName evidence="1">Uncharacterized protein</fullName>
    </submittedName>
</protein>
<dbReference type="Proteomes" id="UP000595070">
    <property type="component" value="Chromosome"/>
</dbReference>
<evidence type="ECO:0000313" key="1">
    <source>
        <dbReference type="EMBL" id="QOQ89757.1"/>
    </source>
</evidence>
<dbReference type="EMBL" id="CP063079">
    <property type="protein sequence ID" value="QOQ89757.1"/>
    <property type="molecule type" value="Genomic_DNA"/>
</dbReference>
<evidence type="ECO:0000313" key="2">
    <source>
        <dbReference type="EMBL" id="QOQ89761.1"/>
    </source>
</evidence>
<proteinExistence type="predicted"/>
<name>A0ABX6TUY8_9BACT</name>
<dbReference type="EMBL" id="CP063079">
    <property type="protein sequence ID" value="QOQ89761.1"/>
    <property type="molecule type" value="Genomic_DNA"/>
</dbReference>
<evidence type="ECO:0000313" key="3">
    <source>
        <dbReference type="Proteomes" id="UP000595070"/>
    </source>
</evidence>
<organism evidence="1 3">
    <name type="scientific">Campylobacter peloridis</name>
    <dbReference type="NCBI Taxonomy" id="488546"/>
    <lineage>
        <taxon>Bacteria</taxon>
        <taxon>Pseudomonadati</taxon>
        <taxon>Campylobacterota</taxon>
        <taxon>Epsilonproteobacteria</taxon>
        <taxon>Campylobacterales</taxon>
        <taxon>Campylobacteraceae</taxon>
        <taxon>Campylobacter</taxon>
    </lineage>
</organism>
<gene>
    <name evidence="1" type="ORF">IMC75_07695</name>
    <name evidence="2" type="ORF">IMC75_07820</name>
</gene>
<reference evidence="1 3" key="1">
    <citation type="submission" date="2020-10" db="EMBL/GenBank/DDBJ databases">
        <title>Campylobacter and Helicobacter PacBio genomes.</title>
        <authorList>
            <person name="Lane C."/>
        </authorList>
    </citation>
    <scope>NUCLEOTIDE SEQUENCE [LARGE SCALE GENOMIC DNA]</scope>
    <source>
        <strain evidence="1 3">2016D-0074</strain>
    </source>
</reference>
<keyword evidence="3" id="KW-1185">Reference proteome</keyword>
<accession>A0ABX6TUY8</accession>
<sequence length="213" mass="25246">MLPQPIFLNKLMQFLSSENLNLNSFKKDIENIISKKDLQILLDLNTKIMGIAKIIIQDKKEINILLPQSNKEHKLQYTPTKLEIKKDFEIKLDSLENCSNKQLLDIIKQEYPNNIVKELTINLSKEKIKILFIVNEIPKFLKSIYKECDFKDYGLMNYIEFDKIFNLKIEDFRYFTLVTPFGAKKIQLYWINEYENLQETLNCISIPIPTKVF</sequence>